<accession>A0A5A7QXX1</accession>
<evidence type="ECO:0000313" key="1">
    <source>
        <dbReference type="EMBL" id="GER50225.1"/>
    </source>
</evidence>
<dbReference type="Proteomes" id="UP000325081">
    <property type="component" value="Unassembled WGS sequence"/>
</dbReference>
<dbReference type="AlphaFoldDB" id="A0A5A7QXX1"/>
<name>A0A5A7QXX1_STRAF</name>
<sequence>METRAALPVVSPGATPQRQNLSKKMIVYEICHVAGHLVGSRDEDELLLISETLDMLSHNFGSSAMWEGKIVYPKSQEDVQTKTQLDSTTLHSQPHCKPILEPQSCLTLELFTHKGVIDKTKREISVMNMIKHEHVVHLINNETNRGSLLRNRNFFT</sequence>
<keyword evidence="2" id="KW-1185">Reference proteome</keyword>
<keyword evidence="1" id="KW-0808">Transferase</keyword>
<proteinExistence type="predicted"/>
<reference evidence="2" key="1">
    <citation type="journal article" date="2019" name="Curr. Biol.">
        <title>Genome Sequence of Striga asiatica Provides Insight into the Evolution of Plant Parasitism.</title>
        <authorList>
            <person name="Yoshida S."/>
            <person name="Kim S."/>
            <person name="Wafula E.K."/>
            <person name="Tanskanen J."/>
            <person name="Kim Y.M."/>
            <person name="Honaas L."/>
            <person name="Yang Z."/>
            <person name="Spallek T."/>
            <person name="Conn C.E."/>
            <person name="Ichihashi Y."/>
            <person name="Cheong K."/>
            <person name="Cui S."/>
            <person name="Der J.P."/>
            <person name="Gundlach H."/>
            <person name="Jiao Y."/>
            <person name="Hori C."/>
            <person name="Ishida J.K."/>
            <person name="Kasahara H."/>
            <person name="Kiba T."/>
            <person name="Kim M.S."/>
            <person name="Koo N."/>
            <person name="Laohavisit A."/>
            <person name="Lee Y.H."/>
            <person name="Lumba S."/>
            <person name="McCourt P."/>
            <person name="Mortimer J.C."/>
            <person name="Mutuku J.M."/>
            <person name="Nomura T."/>
            <person name="Sasaki-Sekimoto Y."/>
            <person name="Seto Y."/>
            <person name="Wang Y."/>
            <person name="Wakatake T."/>
            <person name="Sakakibara H."/>
            <person name="Demura T."/>
            <person name="Yamaguchi S."/>
            <person name="Yoneyama K."/>
            <person name="Manabe R.I."/>
            <person name="Nelson D.C."/>
            <person name="Schulman A.H."/>
            <person name="Timko M.P."/>
            <person name="dePamphilis C.W."/>
            <person name="Choi D."/>
            <person name="Shirasu K."/>
        </authorList>
    </citation>
    <scope>NUCLEOTIDE SEQUENCE [LARGE SCALE GENOMIC DNA]</scope>
    <source>
        <strain evidence="2">cv. UVA1</strain>
    </source>
</reference>
<dbReference type="GO" id="GO:0016301">
    <property type="term" value="F:kinase activity"/>
    <property type="evidence" value="ECO:0007669"/>
    <property type="project" value="UniProtKB-KW"/>
</dbReference>
<organism evidence="1 2">
    <name type="scientific">Striga asiatica</name>
    <name type="common">Asiatic witchweed</name>
    <name type="synonym">Buchnera asiatica</name>
    <dbReference type="NCBI Taxonomy" id="4170"/>
    <lineage>
        <taxon>Eukaryota</taxon>
        <taxon>Viridiplantae</taxon>
        <taxon>Streptophyta</taxon>
        <taxon>Embryophyta</taxon>
        <taxon>Tracheophyta</taxon>
        <taxon>Spermatophyta</taxon>
        <taxon>Magnoliopsida</taxon>
        <taxon>eudicotyledons</taxon>
        <taxon>Gunneridae</taxon>
        <taxon>Pentapetalae</taxon>
        <taxon>asterids</taxon>
        <taxon>lamiids</taxon>
        <taxon>Lamiales</taxon>
        <taxon>Orobanchaceae</taxon>
        <taxon>Buchnereae</taxon>
        <taxon>Striga</taxon>
    </lineage>
</organism>
<comment type="caution">
    <text evidence="1">The sequence shown here is derived from an EMBL/GenBank/DDBJ whole genome shotgun (WGS) entry which is preliminary data.</text>
</comment>
<dbReference type="EMBL" id="BKCP01009181">
    <property type="protein sequence ID" value="GER50225.1"/>
    <property type="molecule type" value="Genomic_DNA"/>
</dbReference>
<keyword evidence="1" id="KW-0418">Kinase</keyword>
<gene>
    <name evidence="1" type="ORF">STAS_27520</name>
</gene>
<protein>
    <submittedName>
        <fullName evidence="1">CBL-interacting protein kinase 20</fullName>
    </submittedName>
</protein>
<evidence type="ECO:0000313" key="2">
    <source>
        <dbReference type="Proteomes" id="UP000325081"/>
    </source>
</evidence>